<evidence type="ECO:0000256" key="1">
    <source>
        <dbReference type="SAM" id="MobiDB-lite"/>
    </source>
</evidence>
<evidence type="ECO:0000313" key="3">
    <source>
        <dbReference type="Proteomes" id="UP000807306"/>
    </source>
</evidence>
<dbReference type="OrthoDB" id="3193844at2759"/>
<evidence type="ECO:0000313" key="2">
    <source>
        <dbReference type="EMBL" id="KAF9523873.1"/>
    </source>
</evidence>
<comment type="caution">
    <text evidence="2">The sequence shown here is derived from an EMBL/GenBank/DDBJ whole genome shotgun (WGS) entry which is preliminary data.</text>
</comment>
<feature type="compositionally biased region" description="Basic and acidic residues" evidence="1">
    <location>
        <begin position="198"/>
        <end position="208"/>
    </location>
</feature>
<gene>
    <name evidence="2" type="ORF">CPB83DRAFT_862237</name>
</gene>
<accession>A0A9P6E7M1</accession>
<protein>
    <recommendedName>
        <fullName evidence="4">BTB domain-containing protein</fullName>
    </recommendedName>
</protein>
<feature type="region of interest" description="Disordered" evidence="1">
    <location>
        <begin position="195"/>
        <end position="217"/>
    </location>
</feature>
<sequence>MNIDGASKKRHHDTYYLDLITFEVEDTIFRVPKNRFLSLNPAFFDHFTLSQQPATAGNVVVVEIRDNIIQIHDVSAESFHALLLVLYPFERTASSYEEWLGALDLATRWTLPEIRVKAVSALAALKESTPKSSMEIILLAKKYRIKTMLRDAYAQLVTEQADLTIASLRQHAPGLDWETIARLLELQSQQSRVQPEYVQEKLDPRPNDNGRTNAHSVQLAC</sequence>
<dbReference type="Gene3D" id="3.30.710.10">
    <property type="entry name" value="Potassium Channel Kv1.1, Chain A"/>
    <property type="match status" value="1"/>
</dbReference>
<dbReference type="InterPro" id="IPR011333">
    <property type="entry name" value="SKP1/BTB/POZ_sf"/>
</dbReference>
<organism evidence="2 3">
    <name type="scientific">Crepidotus variabilis</name>
    <dbReference type="NCBI Taxonomy" id="179855"/>
    <lineage>
        <taxon>Eukaryota</taxon>
        <taxon>Fungi</taxon>
        <taxon>Dikarya</taxon>
        <taxon>Basidiomycota</taxon>
        <taxon>Agaricomycotina</taxon>
        <taxon>Agaricomycetes</taxon>
        <taxon>Agaricomycetidae</taxon>
        <taxon>Agaricales</taxon>
        <taxon>Agaricineae</taxon>
        <taxon>Crepidotaceae</taxon>
        <taxon>Crepidotus</taxon>
    </lineage>
</organism>
<dbReference type="EMBL" id="MU157909">
    <property type="protein sequence ID" value="KAF9523873.1"/>
    <property type="molecule type" value="Genomic_DNA"/>
</dbReference>
<dbReference type="AlphaFoldDB" id="A0A9P6E7M1"/>
<dbReference type="SUPFAM" id="SSF54695">
    <property type="entry name" value="POZ domain"/>
    <property type="match status" value="1"/>
</dbReference>
<proteinExistence type="predicted"/>
<keyword evidence="3" id="KW-1185">Reference proteome</keyword>
<dbReference type="Proteomes" id="UP000807306">
    <property type="component" value="Unassembled WGS sequence"/>
</dbReference>
<reference evidence="2" key="1">
    <citation type="submission" date="2020-11" db="EMBL/GenBank/DDBJ databases">
        <authorList>
            <consortium name="DOE Joint Genome Institute"/>
            <person name="Ahrendt S."/>
            <person name="Riley R."/>
            <person name="Andreopoulos W."/>
            <person name="Labutti K."/>
            <person name="Pangilinan J."/>
            <person name="Ruiz-Duenas F.J."/>
            <person name="Barrasa J.M."/>
            <person name="Sanchez-Garcia M."/>
            <person name="Camarero S."/>
            <person name="Miyauchi S."/>
            <person name="Serrano A."/>
            <person name="Linde D."/>
            <person name="Babiker R."/>
            <person name="Drula E."/>
            <person name="Ayuso-Fernandez I."/>
            <person name="Pacheco R."/>
            <person name="Padilla G."/>
            <person name="Ferreira P."/>
            <person name="Barriuso J."/>
            <person name="Kellner H."/>
            <person name="Castanera R."/>
            <person name="Alfaro M."/>
            <person name="Ramirez L."/>
            <person name="Pisabarro A.G."/>
            <person name="Kuo A."/>
            <person name="Tritt A."/>
            <person name="Lipzen A."/>
            <person name="He G."/>
            <person name="Yan M."/>
            <person name="Ng V."/>
            <person name="Cullen D."/>
            <person name="Martin F."/>
            <person name="Rosso M.-N."/>
            <person name="Henrissat B."/>
            <person name="Hibbett D."/>
            <person name="Martinez A.T."/>
            <person name="Grigoriev I.V."/>
        </authorList>
    </citation>
    <scope>NUCLEOTIDE SEQUENCE</scope>
    <source>
        <strain evidence="2">CBS 506.95</strain>
    </source>
</reference>
<evidence type="ECO:0008006" key="4">
    <source>
        <dbReference type="Google" id="ProtNLM"/>
    </source>
</evidence>
<name>A0A9P6E7M1_9AGAR</name>